<accession>A0A448TT83</accession>
<evidence type="ECO:0000259" key="19">
    <source>
        <dbReference type="PROSITE" id="PS50894"/>
    </source>
</evidence>
<evidence type="ECO:0000256" key="5">
    <source>
        <dbReference type="ARBA" id="ARBA00022553"/>
    </source>
</evidence>
<dbReference type="EC" id="2.7.13.3" evidence="13"/>
<dbReference type="GO" id="GO:0005524">
    <property type="term" value="F:ATP binding"/>
    <property type="evidence" value="ECO:0007669"/>
    <property type="project" value="UniProtKB-UniRule"/>
</dbReference>
<dbReference type="Pfam" id="PF00072">
    <property type="entry name" value="Response_reg"/>
    <property type="match status" value="1"/>
</dbReference>
<keyword evidence="12 13" id="KW-0472">Membrane</keyword>
<evidence type="ECO:0000313" key="21">
    <source>
        <dbReference type="Proteomes" id="UP000279799"/>
    </source>
</evidence>
<evidence type="ECO:0000256" key="10">
    <source>
        <dbReference type="ARBA" id="ARBA00022989"/>
    </source>
</evidence>
<dbReference type="OrthoDB" id="9770795at2"/>
<dbReference type="Pfam" id="PF00512">
    <property type="entry name" value="HisKA"/>
    <property type="match status" value="1"/>
</dbReference>
<keyword evidence="8 13" id="KW-0418">Kinase</keyword>
<dbReference type="AlphaFoldDB" id="A0A448TT83"/>
<keyword evidence="13" id="KW-0804">Transcription</keyword>
<keyword evidence="11 13" id="KW-0902">Two-component regulatory system</keyword>
<feature type="modified residue" description="4-aspartylphosphate" evidence="15">
    <location>
        <position position="413"/>
    </location>
</feature>
<keyword evidence="4 13" id="KW-0997">Cell inner membrane</keyword>
<dbReference type="PRINTS" id="PR00344">
    <property type="entry name" value="BCTRLSENSOR"/>
</dbReference>
<dbReference type="FunFam" id="3.30.565.10:FF:000006">
    <property type="entry name" value="Sensor histidine kinase WalK"/>
    <property type="match status" value="1"/>
</dbReference>
<dbReference type="EMBL" id="LR134510">
    <property type="protein sequence ID" value="VEJ09031.1"/>
    <property type="molecule type" value="Genomic_DNA"/>
</dbReference>
<evidence type="ECO:0000256" key="15">
    <source>
        <dbReference type="PROSITE-ProRule" id="PRU00169"/>
    </source>
</evidence>
<feature type="domain" description="Response regulatory" evidence="18">
    <location>
        <begin position="364"/>
        <end position="483"/>
    </location>
</feature>
<feature type="domain" description="Histidine kinase" evidence="17">
    <location>
        <begin position="132"/>
        <end position="348"/>
    </location>
</feature>
<dbReference type="SUPFAM" id="SSF47384">
    <property type="entry name" value="Homodimeric domain of signal transducing histidine kinase"/>
    <property type="match status" value="1"/>
</dbReference>
<dbReference type="CDD" id="cd17546">
    <property type="entry name" value="REC_hyHK_CKI1_RcsC-like"/>
    <property type="match status" value="1"/>
</dbReference>
<evidence type="ECO:0000256" key="4">
    <source>
        <dbReference type="ARBA" id="ARBA00022519"/>
    </source>
</evidence>
<dbReference type="CDD" id="cd00088">
    <property type="entry name" value="HPT"/>
    <property type="match status" value="1"/>
</dbReference>
<dbReference type="InterPro" id="IPR003594">
    <property type="entry name" value="HATPase_dom"/>
</dbReference>
<dbReference type="Proteomes" id="UP000279799">
    <property type="component" value="Chromosome"/>
</dbReference>
<dbReference type="Gene3D" id="1.20.120.160">
    <property type="entry name" value="HPT domain"/>
    <property type="match status" value="1"/>
</dbReference>
<dbReference type="PROSITE" id="PS50110">
    <property type="entry name" value="RESPONSE_REGULATORY"/>
    <property type="match status" value="1"/>
</dbReference>
<dbReference type="InterPro" id="IPR036890">
    <property type="entry name" value="HATPase_C_sf"/>
</dbReference>
<proteinExistence type="predicted"/>
<keyword evidence="10 16" id="KW-1133">Transmembrane helix</keyword>
<sequence length="644" mass="73203">MKKPFNGIRNFTTRYIDWIIHLGRVKFSLLGVVILAIFALFTQSLLSLIFIDKIYLPDMIRSIIFGLFSAPFVVYFFTLLVERLERSRLRLAASVDNLRHEISDRINAEKRLSEALSSLAQNHREKSALMATISHELRTPLNGIIGLSRILLDDNLTEQQRNYLQTINTSAVALGYIFSDIIDLEKIDANRIELCRKETELPRFIHDISNFATLMTRQRNLKFVLDCPKDLPQCLLLDSPRLSQVLWNLINNAVKFTPKGTITLRVEQRAENKFAFILEDTGIGIPEEDLSHIFDMYYQVKSSGYKPAGSGIGLAVSKTISKLMGGDLTVESKLNEGSTFTVTFQAEVTQKSFDDIEQLPTTLNILLVEDIEVNIIVAKAVLEKLGYAVDVAMTGKEAIHKFERNDYDLLLLDIQLPDISGFEIAQHLRRKYESGVYDYLPPIIALTANVMQNKADYKKYGMDDVLRKPLELEALVACIRHYFADEINMEAESHQTENLIPTLSEEPVLETPPAPVQAVTPEISDSVNIPMLKELLEILDIELLTKNLHLFEETMPTYLQELDEIYAKYEQDASLAPQVASVAHKIKGAAASVGLLKIQELMQNAQQDDKPEWKSHIQTWIEELHKSWKTNVAELEEWLKKQAP</sequence>
<dbReference type="Gene3D" id="3.30.565.10">
    <property type="entry name" value="Histidine kinase-like ATPase, C-terminal domain"/>
    <property type="match status" value="1"/>
</dbReference>
<keyword evidence="13" id="KW-0547">Nucleotide-binding</keyword>
<protein>
    <recommendedName>
        <fullName evidence="13">Aerobic respiration control sensor protein</fullName>
        <ecNumber evidence="13">2.7.13.3</ecNumber>
    </recommendedName>
</protein>
<evidence type="ECO:0000259" key="17">
    <source>
        <dbReference type="PROSITE" id="PS50109"/>
    </source>
</evidence>
<evidence type="ECO:0000256" key="14">
    <source>
        <dbReference type="PROSITE-ProRule" id="PRU00110"/>
    </source>
</evidence>
<keyword evidence="13" id="KW-0805">Transcription regulation</keyword>
<feature type="domain" description="HPt" evidence="19">
    <location>
        <begin position="540"/>
        <end position="638"/>
    </location>
</feature>
<dbReference type="PIRSF" id="PIRSF003182">
    <property type="entry name" value="ArcB"/>
    <property type="match status" value="1"/>
</dbReference>
<evidence type="ECO:0000256" key="1">
    <source>
        <dbReference type="ARBA" id="ARBA00000085"/>
    </source>
</evidence>
<dbReference type="InterPro" id="IPR040642">
    <property type="entry name" value="HKR_ArcB_TM"/>
</dbReference>
<dbReference type="InterPro" id="IPR027460">
    <property type="entry name" value="ArcB_TM_sf"/>
</dbReference>
<feature type="transmembrane region" description="Helical" evidence="16">
    <location>
        <begin position="63"/>
        <end position="81"/>
    </location>
</feature>
<evidence type="ECO:0000256" key="16">
    <source>
        <dbReference type="SAM" id="Phobius"/>
    </source>
</evidence>
<keyword evidence="3 13" id="KW-1003">Cell membrane</keyword>
<dbReference type="InterPro" id="IPR004358">
    <property type="entry name" value="Sig_transdc_His_kin-like_C"/>
</dbReference>
<dbReference type="KEGG" id="adp:NCTC12871_00460"/>
<comment type="subcellular location">
    <subcellularLocation>
        <location evidence="2 13">Cell inner membrane</location>
        <topology evidence="2 13">Multi-pass membrane protein</topology>
    </subcellularLocation>
</comment>
<comment type="catalytic activity">
    <reaction evidence="1 13">
        <text>ATP + protein L-histidine = ADP + protein N-phospho-L-histidine.</text>
        <dbReference type="EC" id="2.7.13.3"/>
    </reaction>
</comment>
<evidence type="ECO:0000256" key="2">
    <source>
        <dbReference type="ARBA" id="ARBA00004429"/>
    </source>
</evidence>
<dbReference type="Gene3D" id="1.10.287.130">
    <property type="match status" value="1"/>
</dbReference>
<dbReference type="SUPFAM" id="SSF52172">
    <property type="entry name" value="CheY-like"/>
    <property type="match status" value="1"/>
</dbReference>
<gene>
    <name evidence="20" type="primary">arcB</name>
    <name evidence="20" type="ORF">NCTC12871_00460</name>
</gene>
<dbReference type="SMART" id="SM00387">
    <property type="entry name" value="HATPase_c"/>
    <property type="match status" value="1"/>
</dbReference>
<keyword evidence="7 16" id="KW-0812">Transmembrane</keyword>
<evidence type="ECO:0000256" key="8">
    <source>
        <dbReference type="ARBA" id="ARBA00022777"/>
    </source>
</evidence>
<dbReference type="PANTHER" id="PTHR43047">
    <property type="entry name" value="TWO-COMPONENT HISTIDINE PROTEIN KINASE"/>
    <property type="match status" value="1"/>
</dbReference>
<dbReference type="Pfam" id="PF01627">
    <property type="entry name" value="Hpt"/>
    <property type="match status" value="1"/>
</dbReference>
<dbReference type="RefSeq" id="WP_126598614.1">
    <property type="nucleotide sequence ID" value="NZ_LR134510.1"/>
</dbReference>
<dbReference type="InterPro" id="IPR036097">
    <property type="entry name" value="HisK_dim/P_sf"/>
</dbReference>
<keyword evidence="9 13" id="KW-0067">ATP-binding</keyword>
<evidence type="ECO:0000256" key="3">
    <source>
        <dbReference type="ARBA" id="ARBA00022475"/>
    </source>
</evidence>
<name>A0A448TT83_9PAST</name>
<dbReference type="GO" id="GO:0000155">
    <property type="term" value="F:phosphorelay sensor kinase activity"/>
    <property type="evidence" value="ECO:0007669"/>
    <property type="project" value="UniProtKB-UniRule"/>
</dbReference>
<dbReference type="SMART" id="SM00073">
    <property type="entry name" value="HPT"/>
    <property type="match status" value="1"/>
</dbReference>
<dbReference type="Gene3D" id="3.40.50.2300">
    <property type="match status" value="1"/>
</dbReference>
<dbReference type="SMART" id="SM00448">
    <property type="entry name" value="REC"/>
    <property type="match status" value="1"/>
</dbReference>
<feature type="modified residue" description="Phosphohistidine" evidence="14">
    <location>
        <position position="584"/>
    </location>
</feature>
<keyword evidence="5 15" id="KW-0597">Phosphoprotein</keyword>
<feature type="transmembrane region" description="Helical" evidence="16">
    <location>
        <begin position="27"/>
        <end position="51"/>
    </location>
</feature>
<evidence type="ECO:0000256" key="7">
    <source>
        <dbReference type="ARBA" id="ARBA00022692"/>
    </source>
</evidence>
<evidence type="ECO:0000256" key="13">
    <source>
        <dbReference type="PIRNR" id="PIRNR003182"/>
    </source>
</evidence>
<dbReference type="PROSITE" id="PS50109">
    <property type="entry name" value="HIS_KIN"/>
    <property type="match status" value="1"/>
</dbReference>
<dbReference type="Gene3D" id="1.10.287.970">
    <property type="entry name" value="His Kinase A (phosphoacceptor) domain"/>
    <property type="match status" value="1"/>
</dbReference>
<dbReference type="CDD" id="cd00082">
    <property type="entry name" value="HisKA"/>
    <property type="match status" value="1"/>
</dbReference>
<dbReference type="InterPro" id="IPR008207">
    <property type="entry name" value="Sig_transdc_His_kin_Hpt_dom"/>
</dbReference>
<dbReference type="SUPFAM" id="SSF47226">
    <property type="entry name" value="Histidine-containing phosphotransfer domain, HPT domain"/>
    <property type="match status" value="1"/>
</dbReference>
<dbReference type="InterPro" id="IPR014409">
    <property type="entry name" value="Sig_transdc_His_kin_hyb_ArcB"/>
</dbReference>
<evidence type="ECO:0000256" key="9">
    <source>
        <dbReference type="ARBA" id="ARBA00022840"/>
    </source>
</evidence>
<dbReference type="Pfam" id="PF18415">
    <property type="entry name" value="HKR_ArcB_TM"/>
    <property type="match status" value="1"/>
</dbReference>
<dbReference type="InterPro" id="IPR003661">
    <property type="entry name" value="HisK_dim/P_dom"/>
</dbReference>
<evidence type="ECO:0000256" key="12">
    <source>
        <dbReference type="ARBA" id="ARBA00023136"/>
    </source>
</evidence>
<evidence type="ECO:0000256" key="11">
    <source>
        <dbReference type="ARBA" id="ARBA00023012"/>
    </source>
</evidence>
<keyword evidence="21" id="KW-1185">Reference proteome</keyword>
<keyword evidence="6 13" id="KW-0808">Transferase</keyword>
<dbReference type="Pfam" id="PF02518">
    <property type="entry name" value="HATPase_c"/>
    <property type="match status" value="1"/>
</dbReference>
<dbReference type="InterPro" id="IPR005467">
    <property type="entry name" value="His_kinase_dom"/>
</dbReference>
<dbReference type="InterPro" id="IPR036641">
    <property type="entry name" value="HPT_dom_sf"/>
</dbReference>
<dbReference type="SMART" id="SM00388">
    <property type="entry name" value="HisKA"/>
    <property type="match status" value="1"/>
</dbReference>
<organism evidence="20 21">
    <name type="scientific">Actinobacillus delphinicola</name>
    <dbReference type="NCBI Taxonomy" id="51161"/>
    <lineage>
        <taxon>Bacteria</taxon>
        <taxon>Pseudomonadati</taxon>
        <taxon>Pseudomonadota</taxon>
        <taxon>Gammaproteobacteria</taxon>
        <taxon>Pasteurellales</taxon>
        <taxon>Pasteurellaceae</taxon>
        <taxon>Actinobacillus</taxon>
    </lineage>
</organism>
<evidence type="ECO:0000256" key="6">
    <source>
        <dbReference type="ARBA" id="ARBA00022679"/>
    </source>
</evidence>
<evidence type="ECO:0000259" key="18">
    <source>
        <dbReference type="PROSITE" id="PS50110"/>
    </source>
</evidence>
<dbReference type="GO" id="GO:0005886">
    <property type="term" value="C:plasma membrane"/>
    <property type="evidence" value="ECO:0007669"/>
    <property type="project" value="UniProtKB-SubCell"/>
</dbReference>
<dbReference type="CDD" id="cd16922">
    <property type="entry name" value="HATPase_EvgS-ArcB-TorS-like"/>
    <property type="match status" value="1"/>
</dbReference>
<evidence type="ECO:0000313" key="20">
    <source>
        <dbReference type="EMBL" id="VEJ09031.1"/>
    </source>
</evidence>
<dbReference type="PROSITE" id="PS50894">
    <property type="entry name" value="HPT"/>
    <property type="match status" value="1"/>
</dbReference>
<dbReference type="InterPro" id="IPR011006">
    <property type="entry name" value="CheY-like_superfamily"/>
</dbReference>
<dbReference type="SUPFAM" id="SSF55874">
    <property type="entry name" value="ATPase domain of HSP90 chaperone/DNA topoisomerase II/histidine kinase"/>
    <property type="match status" value="1"/>
</dbReference>
<dbReference type="InterPro" id="IPR001789">
    <property type="entry name" value="Sig_transdc_resp-reg_receiver"/>
</dbReference>
<reference evidence="20 21" key="1">
    <citation type="submission" date="2018-12" db="EMBL/GenBank/DDBJ databases">
        <authorList>
            <consortium name="Pathogen Informatics"/>
        </authorList>
    </citation>
    <scope>NUCLEOTIDE SEQUENCE [LARGE SCALE GENOMIC DNA]</scope>
    <source>
        <strain evidence="20 21">NCTC12871</strain>
    </source>
</reference>